<dbReference type="PROSITE" id="PS51257">
    <property type="entry name" value="PROKAR_LIPOPROTEIN"/>
    <property type="match status" value="1"/>
</dbReference>
<accession>A0A7W7GQN4</accession>
<dbReference type="EMBL" id="JACHNA010000001">
    <property type="protein sequence ID" value="MBB4736507.1"/>
    <property type="molecule type" value="Genomic_DNA"/>
</dbReference>
<reference evidence="3 4" key="1">
    <citation type="submission" date="2020-08" db="EMBL/GenBank/DDBJ databases">
        <title>Sequencing the genomes of 1000 actinobacteria strains.</title>
        <authorList>
            <person name="Klenk H.-P."/>
        </authorList>
    </citation>
    <scope>NUCLEOTIDE SEQUENCE [LARGE SCALE GENOMIC DNA]</scope>
    <source>
        <strain evidence="3 4">DSM 23974</strain>
    </source>
</reference>
<keyword evidence="2" id="KW-0732">Signal</keyword>
<gene>
    <name evidence="3" type="ORF">HDA30_002015</name>
</gene>
<evidence type="ECO:0000313" key="4">
    <source>
        <dbReference type="Proteomes" id="UP000540191"/>
    </source>
</evidence>
<dbReference type="RefSeq" id="WP_158497181.1">
    <property type="nucleotide sequence ID" value="NZ_JACHNA010000001.1"/>
</dbReference>
<feature type="signal peptide" evidence="2">
    <location>
        <begin position="1"/>
        <end position="29"/>
    </location>
</feature>
<feature type="region of interest" description="Disordered" evidence="1">
    <location>
        <begin position="32"/>
        <end position="56"/>
    </location>
</feature>
<comment type="caution">
    <text evidence="3">The sequence shown here is derived from an EMBL/GenBank/DDBJ whole genome shotgun (WGS) entry which is preliminary data.</text>
</comment>
<feature type="region of interest" description="Disordered" evidence="1">
    <location>
        <begin position="199"/>
        <end position="265"/>
    </location>
</feature>
<protein>
    <recommendedName>
        <fullName evidence="5">Lipoprotein</fullName>
    </recommendedName>
</protein>
<feature type="chain" id="PRO_5030634877" description="Lipoprotein" evidence="2">
    <location>
        <begin position="30"/>
        <end position="265"/>
    </location>
</feature>
<evidence type="ECO:0000313" key="3">
    <source>
        <dbReference type="EMBL" id="MBB4736507.1"/>
    </source>
</evidence>
<evidence type="ECO:0000256" key="1">
    <source>
        <dbReference type="SAM" id="MobiDB-lite"/>
    </source>
</evidence>
<proteinExistence type="predicted"/>
<dbReference type="Proteomes" id="UP000540191">
    <property type="component" value="Unassembled WGS sequence"/>
</dbReference>
<organism evidence="3 4">
    <name type="scientific">Micrococcus cohnii</name>
    <dbReference type="NCBI Taxonomy" id="993416"/>
    <lineage>
        <taxon>Bacteria</taxon>
        <taxon>Bacillati</taxon>
        <taxon>Actinomycetota</taxon>
        <taxon>Actinomycetes</taxon>
        <taxon>Micrococcales</taxon>
        <taxon>Micrococcaceae</taxon>
        <taxon>Micrococcus</taxon>
    </lineage>
</organism>
<name>A0A7W7GQN4_9MICC</name>
<keyword evidence="4" id="KW-1185">Reference proteome</keyword>
<sequence length="265" mass="28736">MPRNRHQATTATAACLLLLTGLLTSCALAPTADDAQSTQWPPPKADRSKQENAEFSTRQLETLEREMPDLARSMGAKTLDTLGEETCQPTTPYEKRPLLTEVRGVVTVDVRDEDVARKVGASLRAQAEKQGWTTRPDEQWGSGNVTMYQGSRPDLELTLTLAYEDSGNRPRLTLYASAPCLKMPEGHKMTVSRLDDSADIFKDGQGDTHAIPDAQPGPVPLPESTQTPVPTGPEGVTAREPFDPSAPTPSPTSTKGFLDDAVKRP</sequence>
<evidence type="ECO:0000256" key="2">
    <source>
        <dbReference type="SAM" id="SignalP"/>
    </source>
</evidence>
<dbReference type="AlphaFoldDB" id="A0A7W7GQN4"/>
<evidence type="ECO:0008006" key="5">
    <source>
        <dbReference type="Google" id="ProtNLM"/>
    </source>
</evidence>